<dbReference type="Proteomes" id="UP000078200">
    <property type="component" value="Unassembled WGS sequence"/>
</dbReference>
<protein>
    <submittedName>
        <fullName evidence="2">Uncharacterized protein</fullName>
    </submittedName>
</protein>
<name>A0A1A9V8Y2_GLOAU</name>
<proteinExistence type="predicted"/>
<evidence type="ECO:0000313" key="3">
    <source>
        <dbReference type="Proteomes" id="UP000078200"/>
    </source>
</evidence>
<evidence type="ECO:0000256" key="1">
    <source>
        <dbReference type="SAM" id="MobiDB-lite"/>
    </source>
</evidence>
<dbReference type="VEuPathDB" id="VectorBase:GAUT029668"/>
<keyword evidence="3" id="KW-1185">Reference proteome</keyword>
<evidence type="ECO:0000313" key="2">
    <source>
        <dbReference type="EnsemblMetazoa" id="GAUT029668-PA"/>
    </source>
</evidence>
<accession>A0A1A9V8Y2</accession>
<feature type="region of interest" description="Disordered" evidence="1">
    <location>
        <begin position="1"/>
        <end position="22"/>
    </location>
</feature>
<organism evidence="2 3">
    <name type="scientific">Glossina austeni</name>
    <name type="common">Savannah tsetse fly</name>
    <dbReference type="NCBI Taxonomy" id="7395"/>
    <lineage>
        <taxon>Eukaryota</taxon>
        <taxon>Metazoa</taxon>
        <taxon>Ecdysozoa</taxon>
        <taxon>Arthropoda</taxon>
        <taxon>Hexapoda</taxon>
        <taxon>Insecta</taxon>
        <taxon>Pterygota</taxon>
        <taxon>Neoptera</taxon>
        <taxon>Endopterygota</taxon>
        <taxon>Diptera</taxon>
        <taxon>Brachycera</taxon>
        <taxon>Muscomorpha</taxon>
        <taxon>Hippoboscoidea</taxon>
        <taxon>Glossinidae</taxon>
        <taxon>Glossina</taxon>
    </lineage>
</organism>
<reference evidence="2" key="1">
    <citation type="submission" date="2020-05" db="UniProtKB">
        <authorList>
            <consortium name="EnsemblMetazoa"/>
        </authorList>
    </citation>
    <scope>IDENTIFICATION</scope>
    <source>
        <strain evidence="2">TTRI</strain>
    </source>
</reference>
<dbReference type="AlphaFoldDB" id="A0A1A9V8Y2"/>
<sequence>MREDLMPVLPVQGAKRADDSRTPVARNQVNDLSFLAVFNRLYVTHLPGISLPPQKQSGNRQTSLRHFAAVLSGVGMG</sequence>
<dbReference type="EnsemblMetazoa" id="GAUT029668-RA">
    <property type="protein sequence ID" value="GAUT029668-PA"/>
    <property type="gene ID" value="GAUT029668"/>
</dbReference>